<keyword evidence="3" id="KW-1185">Reference proteome</keyword>
<evidence type="ECO:0000313" key="2">
    <source>
        <dbReference type="EMBL" id="KAK0714517.1"/>
    </source>
</evidence>
<dbReference type="EMBL" id="JAUKUA010000004">
    <property type="protein sequence ID" value="KAK0714517.1"/>
    <property type="molecule type" value="Genomic_DNA"/>
</dbReference>
<protein>
    <submittedName>
        <fullName evidence="2">Uncharacterized protein</fullName>
    </submittedName>
</protein>
<name>A0AA40DV24_9PEZI</name>
<dbReference type="Proteomes" id="UP001172102">
    <property type="component" value="Unassembled WGS sequence"/>
</dbReference>
<gene>
    <name evidence="2" type="ORF">B0H67DRAFT_578355</name>
</gene>
<sequence>MAPNTDIATRALIVTLKSPVGGKTSAQISEETGLSIRQINRIYARAIKRGFEPNHRPFILKDEWLEDASRSGRPSKKTPENTEKIIAKPGGNRHLSYHSLTDPKESRFQEDQADEEAWTDEEDERAAP</sequence>
<evidence type="ECO:0000313" key="3">
    <source>
        <dbReference type="Proteomes" id="UP001172102"/>
    </source>
</evidence>
<feature type="compositionally biased region" description="Basic and acidic residues" evidence="1">
    <location>
        <begin position="77"/>
        <end position="86"/>
    </location>
</feature>
<proteinExistence type="predicted"/>
<feature type="compositionally biased region" description="Acidic residues" evidence="1">
    <location>
        <begin position="111"/>
        <end position="128"/>
    </location>
</feature>
<feature type="region of interest" description="Disordered" evidence="1">
    <location>
        <begin position="65"/>
        <end position="128"/>
    </location>
</feature>
<dbReference type="AlphaFoldDB" id="A0AA40DV24"/>
<evidence type="ECO:0000256" key="1">
    <source>
        <dbReference type="SAM" id="MobiDB-lite"/>
    </source>
</evidence>
<organism evidence="2 3">
    <name type="scientific">Lasiosphaeris hirsuta</name>
    <dbReference type="NCBI Taxonomy" id="260670"/>
    <lineage>
        <taxon>Eukaryota</taxon>
        <taxon>Fungi</taxon>
        <taxon>Dikarya</taxon>
        <taxon>Ascomycota</taxon>
        <taxon>Pezizomycotina</taxon>
        <taxon>Sordariomycetes</taxon>
        <taxon>Sordariomycetidae</taxon>
        <taxon>Sordariales</taxon>
        <taxon>Lasiosphaeriaceae</taxon>
        <taxon>Lasiosphaeris</taxon>
    </lineage>
</organism>
<feature type="compositionally biased region" description="Basic and acidic residues" evidence="1">
    <location>
        <begin position="101"/>
        <end position="110"/>
    </location>
</feature>
<reference evidence="2" key="1">
    <citation type="submission" date="2023-06" db="EMBL/GenBank/DDBJ databases">
        <title>Genome-scale phylogeny and comparative genomics of the fungal order Sordariales.</title>
        <authorList>
            <consortium name="Lawrence Berkeley National Laboratory"/>
            <person name="Hensen N."/>
            <person name="Bonometti L."/>
            <person name="Westerberg I."/>
            <person name="Brannstrom I.O."/>
            <person name="Guillou S."/>
            <person name="Cros-Aarteil S."/>
            <person name="Calhoun S."/>
            <person name="Haridas S."/>
            <person name="Kuo A."/>
            <person name="Mondo S."/>
            <person name="Pangilinan J."/>
            <person name="Riley R."/>
            <person name="Labutti K."/>
            <person name="Andreopoulos B."/>
            <person name="Lipzen A."/>
            <person name="Chen C."/>
            <person name="Yanf M."/>
            <person name="Daum C."/>
            <person name="Ng V."/>
            <person name="Clum A."/>
            <person name="Steindorff A."/>
            <person name="Ohm R."/>
            <person name="Martin F."/>
            <person name="Silar P."/>
            <person name="Natvig D."/>
            <person name="Lalanne C."/>
            <person name="Gautier V."/>
            <person name="Ament-Velasquez S.L."/>
            <person name="Kruys A."/>
            <person name="Hutchinson M.I."/>
            <person name="Powell A.J."/>
            <person name="Barry K."/>
            <person name="Miller A.N."/>
            <person name="Grigoriev I.V."/>
            <person name="Debuchy R."/>
            <person name="Gladieux P."/>
            <person name="Thoren M.H."/>
            <person name="Johannesson H."/>
        </authorList>
    </citation>
    <scope>NUCLEOTIDE SEQUENCE</scope>
    <source>
        <strain evidence="2">SMH4607-1</strain>
    </source>
</reference>
<comment type="caution">
    <text evidence="2">The sequence shown here is derived from an EMBL/GenBank/DDBJ whole genome shotgun (WGS) entry which is preliminary data.</text>
</comment>
<accession>A0AA40DV24</accession>